<protein>
    <recommendedName>
        <fullName evidence="4">Cardiolipin synthase N-terminal domain-containing protein</fullName>
    </recommendedName>
</protein>
<accession>A0ABQ6LXZ9</accession>
<keyword evidence="1" id="KW-0472">Membrane</keyword>
<keyword evidence="1" id="KW-0812">Transmembrane</keyword>
<dbReference type="Proteomes" id="UP001224392">
    <property type="component" value="Unassembled WGS sequence"/>
</dbReference>
<gene>
    <name evidence="2" type="ORF">MNKW57_12890</name>
</gene>
<comment type="caution">
    <text evidence="2">The sequence shown here is derived from an EMBL/GenBank/DDBJ whole genome shotgun (WGS) entry which is preliminary data.</text>
</comment>
<proteinExistence type="predicted"/>
<evidence type="ECO:0000313" key="2">
    <source>
        <dbReference type="EMBL" id="GMG86968.1"/>
    </source>
</evidence>
<name>A0ABQ6LXZ9_9GAMM</name>
<sequence>MSISGISLPGMQLAALVIMVSSVVVHVALALAIFRDSEKLHSETAEMPQFVGPVVWGLAVLISGVVGATAYWVIHYSNLRADKN</sequence>
<feature type="transmembrane region" description="Helical" evidence="1">
    <location>
        <begin position="12"/>
        <end position="34"/>
    </location>
</feature>
<dbReference type="EMBL" id="BSYJ01000002">
    <property type="protein sequence ID" value="GMG86968.1"/>
    <property type="molecule type" value="Genomic_DNA"/>
</dbReference>
<keyword evidence="1" id="KW-1133">Transmembrane helix</keyword>
<evidence type="ECO:0000256" key="1">
    <source>
        <dbReference type="SAM" id="Phobius"/>
    </source>
</evidence>
<keyword evidence="3" id="KW-1185">Reference proteome</keyword>
<evidence type="ECO:0008006" key="4">
    <source>
        <dbReference type="Google" id="ProtNLM"/>
    </source>
</evidence>
<feature type="transmembrane region" description="Helical" evidence="1">
    <location>
        <begin position="54"/>
        <end position="74"/>
    </location>
</feature>
<evidence type="ECO:0000313" key="3">
    <source>
        <dbReference type="Proteomes" id="UP001224392"/>
    </source>
</evidence>
<organism evidence="2 3">
    <name type="scientific">Biformimicrobium ophioploci</name>
    <dbReference type="NCBI Taxonomy" id="3036711"/>
    <lineage>
        <taxon>Bacteria</taxon>
        <taxon>Pseudomonadati</taxon>
        <taxon>Pseudomonadota</taxon>
        <taxon>Gammaproteobacteria</taxon>
        <taxon>Cellvibrionales</taxon>
        <taxon>Microbulbiferaceae</taxon>
        <taxon>Biformimicrobium</taxon>
    </lineage>
</organism>
<reference evidence="2 3" key="1">
    <citation type="submission" date="2023-04" db="EMBL/GenBank/DDBJ databases">
        <title>Marinobulbifer ophiurae gen. nov., sp. Nov., isolate from tissue of brittle star Ophioplocus japonicus.</title>
        <authorList>
            <person name="Kawano K."/>
            <person name="Sawayama S."/>
            <person name="Nakagawa S."/>
        </authorList>
    </citation>
    <scope>NUCLEOTIDE SEQUENCE [LARGE SCALE GENOMIC DNA]</scope>
    <source>
        <strain evidence="2 3">NKW57</strain>
    </source>
</reference>